<evidence type="ECO:0000313" key="3">
    <source>
        <dbReference type="Proteomes" id="UP001151760"/>
    </source>
</evidence>
<name>A0ABQ5BT80_9ASTR</name>
<reference evidence="2" key="1">
    <citation type="journal article" date="2022" name="Int. J. Mol. Sci.">
        <title>Draft Genome of Tanacetum Coccineum: Genomic Comparison of Closely Related Tanacetum-Family Plants.</title>
        <authorList>
            <person name="Yamashiro T."/>
            <person name="Shiraishi A."/>
            <person name="Nakayama K."/>
            <person name="Satake H."/>
        </authorList>
    </citation>
    <scope>NUCLEOTIDE SEQUENCE</scope>
</reference>
<proteinExistence type="predicted"/>
<keyword evidence="3" id="KW-1185">Reference proteome</keyword>
<dbReference type="Proteomes" id="UP001151760">
    <property type="component" value="Unassembled WGS sequence"/>
</dbReference>
<reference evidence="2" key="2">
    <citation type="submission" date="2022-01" db="EMBL/GenBank/DDBJ databases">
        <authorList>
            <person name="Yamashiro T."/>
            <person name="Shiraishi A."/>
            <person name="Satake H."/>
            <person name="Nakayama K."/>
        </authorList>
    </citation>
    <scope>NUCLEOTIDE SEQUENCE</scope>
</reference>
<feature type="compositionally biased region" description="Basic residues" evidence="1">
    <location>
        <begin position="40"/>
        <end position="60"/>
    </location>
</feature>
<accession>A0ABQ5BT80</accession>
<comment type="caution">
    <text evidence="2">The sequence shown here is derived from an EMBL/GenBank/DDBJ whole genome shotgun (WGS) entry which is preliminary data.</text>
</comment>
<protein>
    <submittedName>
        <fullName evidence="2">Uncharacterized protein</fullName>
    </submittedName>
</protein>
<evidence type="ECO:0000256" key="1">
    <source>
        <dbReference type="SAM" id="MobiDB-lite"/>
    </source>
</evidence>
<organism evidence="2 3">
    <name type="scientific">Tanacetum coccineum</name>
    <dbReference type="NCBI Taxonomy" id="301880"/>
    <lineage>
        <taxon>Eukaryota</taxon>
        <taxon>Viridiplantae</taxon>
        <taxon>Streptophyta</taxon>
        <taxon>Embryophyta</taxon>
        <taxon>Tracheophyta</taxon>
        <taxon>Spermatophyta</taxon>
        <taxon>Magnoliopsida</taxon>
        <taxon>eudicotyledons</taxon>
        <taxon>Gunneridae</taxon>
        <taxon>Pentapetalae</taxon>
        <taxon>asterids</taxon>
        <taxon>campanulids</taxon>
        <taxon>Asterales</taxon>
        <taxon>Asteraceae</taxon>
        <taxon>Asteroideae</taxon>
        <taxon>Anthemideae</taxon>
        <taxon>Anthemidinae</taxon>
        <taxon>Tanacetum</taxon>
    </lineage>
</organism>
<sequence length="66" mass="6948">MDAKFRGSDGGFVATFVGGGVGVDYGGGRAKDGTDITNISRKRSKPGKHGHGNGKTHKETKRIQVF</sequence>
<evidence type="ECO:0000313" key="2">
    <source>
        <dbReference type="EMBL" id="GJT17072.1"/>
    </source>
</evidence>
<feature type="region of interest" description="Disordered" evidence="1">
    <location>
        <begin position="27"/>
        <end position="66"/>
    </location>
</feature>
<dbReference type="EMBL" id="BQNB010013527">
    <property type="protein sequence ID" value="GJT17072.1"/>
    <property type="molecule type" value="Genomic_DNA"/>
</dbReference>
<gene>
    <name evidence="2" type="ORF">Tco_0875778</name>
</gene>